<protein>
    <submittedName>
        <fullName evidence="1">Uncharacterized protein</fullName>
    </submittedName>
</protein>
<proteinExistence type="predicted"/>
<evidence type="ECO:0000313" key="1">
    <source>
        <dbReference type="EMBL" id="EGO21570.1"/>
    </source>
</evidence>
<dbReference type="AlphaFoldDB" id="F8P4N3"/>
<name>F8P4N3_SERL9</name>
<dbReference type="RefSeq" id="XP_007321356.1">
    <property type="nucleotide sequence ID" value="XM_007321294.1"/>
</dbReference>
<reference evidence="2" key="1">
    <citation type="journal article" date="2011" name="Science">
        <title>The plant cell wall-decomposing machinery underlies the functional diversity of forest fungi.</title>
        <authorList>
            <person name="Eastwood D.C."/>
            <person name="Floudas D."/>
            <person name="Binder M."/>
            <person name="Majcherczyk A."/>
            <person name="Schneider P."/>
            <person name="Aerts A."/>
            <person name="Asiegbu F.O."/>
            <person name="Baker S.E."/>
            <person name="Barry K."/>
            <person name="Bendiksby M."/>
            <person name="Blumentritt M."/>
            <person name="Coutinho P.M."/>
            <person name="Cullen D."/>
            <person name="de Vries R.P."/>
            <person name="Gathman A."/>
            <person name="Goodell B."/>
            <person name="Henrissat B."/>
            <person name="Ihrmark K."/>
            <person name="Kauserud H."/>
            <person name="Kohler A."/>
            <person name="LaButti K."/>
            <person name="Lapidus A."/>
            <person name="Lavin J.L."/>
            <person name="Lee Y.-H."/>
            <person name="Lindquist E."/>
            <person name="Lilly W."/>
            <person name="Lucas S."/>
            <person name="Morin E."/>
            <person name="Murat C."/>
            <person name="Oguiza J.A."/>
            <person name="Park J."/>
            <person name="Pisabarro A.G."/>
            <person name="Riley R."/>
            <person name="Rosling A."/>
            <person name="Salamov A."/>
            <person name="Schmidt O."/>
            <person name="Schmutz J."/>
            <person name="Skrede I."/>
            <person name="Stenlid J."/>
            <person name="Wiebenga A."/>
            <person name="Xie X."/>
            <person name="Kuees U."/>
            <person name="Hibbett D.S."/>
            <person name="Hoffmeister D."/>
            <person name="Hoegberg N."/>
            <person name="Martin F."/>
            <person name="Grigoriev I.V."/>
            <person name="Watkinson S.C."/>
        </authorList>
    </citation>
    <scope>NUCLEOTIDE SEQUENCE [LARGE SCALE GENOMIC DNA]</scope>
    <source>
        <strain evidence="2">S7.9</strain>
    </source>
</reference>
<dbReference type="GeneID" id="18820419"/>
<dbReference type="HOGENOM" id="CLU_1012518_0_0_1"/>
<dbReference type="Proteomes" id="UP000008064">
    <property type="component" value="Unassembled WGS sequence"/>
</dbReference>
<dbReference type="EMBL" id="GL945438">
    <property type="protein sequence ID" value="EGO21570.1"/>
    <property type="molecule type" value="Genomic_DNA"/>
</dbReference>
<evidence type="ECO:0000313" key="2">
    <source>
        <dbReference type="Proteomes" id="UP000008064"/>
    </source>
</evidence>
<dbReference type="KEGG" id="sla:SERLADRAFT_474071"/>
<accession>F8P4N3</accession>
<gene>
    <name evidence="1" type="ORF">SERLADRAFT_474071</name>
</gene>
<organism evidence="2">
    <name type="scientific">Serpula lacrymans var. lacrymans (strain S7.9)</name>
    <name type="common">Dry rot fungus</name>
    <dbReference type="NCBI Taxonomy" id="578457"/>
    <lineage>
        <taxon>Eukaryota</taxon>
        <taxon>Fungi</taxon>
        <taxon>Dikarya</taxon>
        <taxon>Basidiomycota</taxon>
        <taxon>Agaricomycotina</taxon>
        <taxon>Agaricomycetes</taxon>
        <taxon>Agaricomycetidae</taxon>
        <taxon>Boletales</taxon>
        <taxon>Coniophorineae</taxon>
        <taxon>Serpulaceae</taxon>
        <taxon>Serpula</taxon>
    </lineage>
</organism>
<sequence length="275" mass="31184">MAHCYKSTKGQASRRFRDALGLSSSKEDEKKFADIKLVLRLLAYEHFEIGIKPTHQGEQRWEMFYQRVMEVLPIFNSLASRRLPHMRIYIHKVLAQAAFHQRKRTAAEESTCTPAILATSNEDNKDRDSCRMNLKTTQPGPPRVTQTRATNVLRSLEDQRPRSTTALVLASGSLSQTQPAQSSFSQETTHTTKGVTSLSRFLAKANPNMEYLIPIFLSVGITNQECLDALVTWPKFELVEFLRGLVSDGRLTRFEGKVIEMLFREVTESSSSSKI</sequence>